<sequence length="185" mass="19552">MGRCGCGSDQQCLSTNPGNLASYDETGCLYVAEFTPLFDQANLTAAVDLVTLTEDVWTDAGLSLTIPAAGTYEVTADAFVRLHVNISADGGTAAVRVFTRLWNETDSAVVPNSEVTARSVGSNREGRYRGTSGSTTHAYLVTTGPTTLKMQVMRADTSISGAVGTCINTSNLEVEGTSMRYSRMA</sequence>
<proteinExistence type="predicted"/>
<evidence type="ECO:0008006" key="2">
    <source>
        <dbReference type="Google" id="ProtNLM"/>
    </source>
</evidence>
<reference evidence="1" key="1">
    <citation type="submission" date="2024-05" db="EMBL/GenBank/DDBJ databases">
        <title>Isolation and characterization of the new Streptomyces phages Kamino, Geonosis, Abafar and Scarif infecting a broad range of host species.</title>
        <authorList>
            <person name="Rackow B."/>
            <person name="Rolland C."/>
            <person name="Mohnen I."/>
            <person name="Wittmann J."/>
            <person name="Muesken M."/>
            <person name="Overmann J."/>
            <person name="Frunzke J."/>
        </authorList>
    </citation>
    <scope>NUCLEOTIDE SEQUENCE</scope>
</reference>
<dbReference type="EMBL" id="PP750866">
    <property type="protein sequence ID" value="XBM94991.1"/>
    <property type="molecule type" value="Genomic_DNA"/>
</dbReference>
<evidence type="ECO:0000313" key="1">
    <source>
        <dbReference type="EMBL" id="XBM94991.1"/>
    </source>
</evidence>
<organism evidence="1">
    <name type="scientific">Streptomyces phage Geonosis</name>
    <dbReference type="NCBI Taxonomy" id="3158856"/>
    <lineage>
        <taxon>Viruses</taxon>
        <taxon>Duplodnaviria</taxon>
        <taxon>Heunggongvirae</taxon>
        <taxon>Uroviricota</taxon>
        <taxon>Caudoviricetes</taxon>
    </lineage>
</organism>
<gene>
    <name evidence="1" type="ORF">Geonosis_00026</name>
</gene>
<protein>
    <recommendedName>
        <fullName evidence="2">Minor tail protein</fullName>
    </recommendedName>
</protein>
<accession>A0AAU7GWS1</accession>
<name>A0AAU7GWS1_9CAUD</name>